<evidence type="ECO:0000313" key="2">
    <source>
        <dbReference type="Proteomes" id="UP000321168"/>
    </source>
</evidence>
<evidence type="ECO:0008006" key="3">
    <source>
        <dbReference type="Google" id="ProtNLM"/>
    </source>
</evidence>
<protein>
    <recommendedName>
        <fullName evidence="3">WD40 repeat domain-containing protein</fullName>
    </recommendedName>
</protein>
<organism evidence="1 2">
    <name type="scientific">Luteibaculum oceani</name>
    <dbReference type="NCBI Taxonomy" id="1294296"/>
    <lineage>
        <taxon>Bacteria</taxon>
        <taxon>Pseudomonadati</taxon>
        <taxon>Bacteroidota</taxon>
        <taxon>Flavobacteriia</taxon>
        <taxon>Flavobacteriales</taxon>
        <taxon>Luteibaculaceae</taxon>
        <taxon>Luteibaculum</taxon>
    </lineage>
</organism>
<name>A0A5C6VAX3_9FLAO</name>
<gene>
    <name evidence="1" type="ORF">FRX97_05880</name>
</gene>
<dbReference type="AlphaFoldDB" id="A0A5C6VAX3"/>
<keyword evidence="2" id="KW-1185">Reference proteome</keyword>
<sequence length="369" mass="41305">METIYLKDFKVDHSFYGEIDLGATIKSFNLDEIRKRYIASQSNKSGRSGSVERRPAGLGGIAQLKLAGGKLVESEILTKVKEPRGIDFKAPFAAVSSENTIYLLDEIGNAQEIKNPWFSYIHTVNFNDEGTEVLVSSSGFDCLFTYKIKELSKAEFEWFAWENGFNTGKNPSDGSSFLLTRDEAFSSDGLPVKLIKDPISQVLPTAMRAAFINSSEWDGGDHFLITMFHRGEVRKIDRKNPTKSEIVFTGLVKPHGGKRIEENTYMATNTGGGAVWLRKGETLKQFVFDGIPGKHDGLEKLEWIQNSVYLPSKEVFIAIDSNRTSLVVFNPDKKLIDLIAYPDHWALQDINLGRFSAAQKERLLSISSE</sequence>
<dbReference type="RefSeq" id="WP_147014265.1">
    <property type="nucleotide sequence ID" value="NZ_VORB01000004.1"/>
</dbReference>
<reference evidence="1 2" key="1">
    <citation type="submission" date="2019-08" db="EMBL/GenBank/DDBJ databases">
        <title>Genome of Luteibaculum oceani JCM 18817.</title>
        <authorList>
            <person name="Bowman J.P."/>
        </authorList>
    </citation>
    <scope>NUCLEOTIDE SEQUENCE [LARGE SCALE GENOMIC DNA]</scope>
    <source>
        <strain evidence="1 2">JCM 18817</strain>
    </source>
</reference>
<dbReference type="EMBL" id="VORB01000004">
    <property type="protein sequence ID" value="TXC81536.1"/>
    <property type="molecule type" value="Genomic_DNA"/>
</dbReference>
<comment type="caution">
    <text evidence="1">The sequence shown here is derived from an EMBL/GenBank/DDBJ whole genome shotgun (WGS) entry which is preliminary data.</text>
</comment>
<accession>A0A5C6VAX3</accession>
<dbReference type="OrthoDB" id="5559961at2"/>
<proteinExistence type="predicted"/>
<evidence type="ECO:0000313" key="1">
    <source>
        <dbReference type="EMBL" id="TXC81536.1"/>
    </source>
</evidence>
<dbReference type="Proteomes" id="UP000321168">
    <property type="component" value="Unassembled WGS sequence"/>
</dbReference>
<dbReference type="SUPFAM" id="SSF63829">
    <property type="entry name" value="Calcium-dependent phosphotriesterase"/>
    <property type="match status" value="1"/>
</dbReference>